<dbReference type="Pfam" id="PF00027">
    <property type="entry name" value="cNMP_binding"/>
    <property type="match status" value="1"/>
</dbReference>
<comment type="caution">
    <text evidence="2">The sequence shown here is derived from an EMBL/GenBank/DDBJ whole genome shotgun (WGS) entry which is preliminary data.</text>
</comment>
<dbReference type="CDD" id="cd00038">
    <property type="entry name" value="CAP_ED"/>
    <property type="match status" value="1"/>
</dbReference>
<dbReference type="PROSITE" id="PS50042">
    <property type="entry name" value="CNMP_BINDING_3"/>
    <property type="match status" value="1"/>
</dbReference>
<dbReference type="RefSeq" id="WP_131905160.1">
    <property type="nucleotide sequence ID" value="NZ_BAAAFU010000004.1"/>
</dbReference>
<dbReference type="Gene3D" id="2.60.120.10">
    <property type="entry name" value="Jelly Rolls"/>
    <property type="match status" value="1"/>
</dbReference>
<accession>A0A4R1F347</accession>
<evidence type="ECO:0000313" key="3">
    <source>
        <dbReference type="Proteomes" id="UP000294887"/>
    </source>
</evidence>
<dbReference type="InterPro" id="IPR018490">
    <property type="entry name" value="cNMP-bd_dom_sf"/>
</dbReference>
<sequence>MSDNQKIIELIKENCPQFSASLTKDEIAEFLKFTRIQEIQPNEIIADLGIVGDEFYLVLDGKIRMTNDEGGKEMDVGRIEAGGLVGIMSFFDKQPRSIRLRASRKHGVYLLAITRPMYKRLCVEHPYISVNLLELVVMSMDKLIRSSSKDMASLYRQVVGIGYR</sequence>
<organism evidence="2 3">
    <name type="scientific">Cocleimonas flava</name>
    <dbReference type="NCBI Taxonomy" id="634765"/>
    <lineage>
        <taxon>Bacteria</taxon>
        <taxon>Pseudomonadati</taxon>
        <taxon>Pseudomonadota</taxon>
        <taxon>Gammaproteobacteria</taxon>
        <taxon>Thiotrichales</taxon>
        <taxon>Thiotrichaceae</taxon>
        <taxon>Cocleimonas</taxon>
    </lineage>
</organism>
<proteinExistence type="predicted"/>
<keyword evidence="3" id="KW-1185">Reference proteome</keyword>
<name>A0A4R1F347_9GAMM</name>
<dbReference type="InterPro" id="IPR014710">
    <property type="entry name" value="RmlC-like_jellyroll"/>
</dbReference>
<dbReference type="OrthoDB" id="8565101at2"/>
<protein>
    <submittedName>
        <fullName evidence="2">Cyclic nucleotide-binding protein</fullName>
    </submittedName>
</protein>
<dbReference type="AlphaFoldDB" id="A0A4R1F347"/>
<dbReference type="SUPFAM" id="SSF51206">
    <property type="entry name" value="cAMP-binding domain-like"/>
    <property type="match status" value="1"/>
</dbReference>
<reference evidence="2 3" key="1">
    <citation type="submission" date="2019-03" db="EMBL/GenBank/DDBJ databases">
        <title>Genomic Encyclopedia of Type Strains, Phase IV (KMG-IV): sequencing the most valuable type-strain genomes for metagenomic binning, comparative biology and taxonomic classification.</title>
        <authorList>
            <person name="Goeker M."/>
        </authorList>
    </citation>
    <scope>NUCLEOTIDE SEQUENCE [LARGE SCALE GENOMIC DNA]</scope>
    <source>
        <strain evidence="2 3">DSM 24830</strain>
    </source>
</reference>
<dbReference type="EMBL" id="SMFQ01000003">
    <property type="protein sequence ID" value="TCJ86829.1"/>
    <property type="molecule type" value="Genomic_DNA"/>
</dbReference>
<evidence type="ECO:0000259" key="1">
    <source>
        <dbReference type="PROSITE" id="PS50042"/>
    </source>
</evidence>
<dbReference type="Proteomes" id="UP000294887">
    <property type="component" value="Unassembled WGS sequence"/>
</dbReference>
<evidence type="ECO:0000313" key="2">
    <source>
        <dbReference type="EMBL" id="TCJ86829.1"/>
    </source>
</evidence>
<feature type="domain" description="Cyclic nucleotide-binding" evidence="1">
    <location>
        <begin position="18"/>
        <end position="121"/>
    </location>
</feature>
<gene>
    <name evidence="2" type="ORF">EV695_1327</name>
</gene>
<dbReference type="InterPro" id="IPR000595">
    <property type="entry name" value="cNMP-bd_dom"/>
</dbReference>